<evidence type="ECO:0000313" key="2">
    <source>
        <dbReference type="EMBL" id="SUZ08856.1"/>
    </source>
</evidence>
<evidence type="ECO:0000256" key="1">
    <source>
        <dbReference type="SAM" id="MobiDB-lite"/>
    </source>
</evidence>
<dbReference type="EMBL" id="UIGY01000030">
    <property type="protein sequence ID" value="SUZ08856.1"/>
    <property type="molecule type" value="Genomic_DNA"/>
</dbReference>
<dbReference type="AlphaFoldDB" id="A0A381L6N2"/>
<dbReference type="OrthoDB" id="10253329at2759"/>
<protein>
    <submittedName>
        <fullName evidence="2">Bgt-104</fullName>
    </submittedName>
</protein>
<feature type="non-terminal residue" evidence="2">
    <location>
        <position position="240"/>
    </location>
</feature>
<feature type="region of interest" description="Disordered" evidence="1">
    <location>
        <begin position="1"/>
        <end position="34"/>
    </location>
</feature>
<gene>
    <name evidence="2" type="ORF">BGT96224V2_LOCUS2004</name>
</gene>
<reference evidence="2" key="1">
    <citation type="submission" date="2018-07" db="EMBL/GenBank/DDBJ databases">
        <authorList>
            <person name="Quirk P.G."/>
            <person name="Krulwich T.A."/>
        </authorList>
    </citation>
    <scope>NUCLEOTIDE SEQUENCE</scope>
    <source>
        <strain evidence="2">96224</strain>
    </source>
</reference>
<sequence>MKSNDVANRKAVGSDSYRFNSTPETPRPEPKSQQLRLRELELDQVREHFLLRETCLTNQTLMRFELKPSDPDFPYEIEALDCEISVPTTYPQSRPGLKVLNKEIPRGFVLNLEIGFQSIAQEMFHATVVEILGAFDKRLEALLSAPEQEALKFISNHDRRHLSIPSKSSNSSTISIPCNHVDQLIVVSSVKQSSNPHPCEEWQTFTTEQKLEAFGRRESERKKLEARMGRLPLYKKSTDG</sequence>
<name>A0A381L6N2_BLUGR</name>
<organism evidence="2">
    <name type="scientific">Blumeria graminis f. sp. tritici 96224</name>
    <dbReference type="NCBI Taxonomy" id="1268274"/>
    <lineage>
        <taxon>Eukaryota</taxon>
        <taxon>Fungi</taxon>
        <taxon>Dikarya</taxon>
        <taxon>Ascomycota</taxon>
        <taxon>Pezizomycotina</taxon>
        <taxon>Leotiomycetes</taxon>
        <taxon>Erysiphales</taxon>
        <taxon>Erysiphaceae</taxon>
        <taxon>Blumeria</taxon>
    </lineage>
</organism>
<proteinExistence type="predicted"/>
<accession>A0A381L6N2</accession>